<dbReference type="GO" id="GO:0000049">
    <property type="term" value="F:tRNA binding"/>
    <property type="evidence" value="ECO:0007669"/>
    <property type="project" value="TreeGrafter"/>
</dbReference>
<dbReference type="GO" id="GO:0006450">
    <property type="term" value="P:regulation of translational fidelity"/>
    <property type="evidence" value="ECO:0007669"/>
    <property type="project" value="TreeGrafter"/>
</dbReference>
<reference evidence="13 14" key="1">
    <citation type="journal article" date="2016" name="Nat. Commun.">
        <title>Thousands of microbial genomes shed light on interconnected biogeochemical processes in an aquifer system.</title>
        <authorList>
            <person name="Anantharaman K."/>
            <person name="Brown C.T."/>
            <person name="Hug L.A."/>
            <person name="Sharon I."/>
            <person name="Castelle C.J."/>
            <person name="Probst A.J."/>
            <person name="Thomas B.C."/>
            <person name="Singh A."/>
            <person name="Wilkins M.J."/>
            <person name="Karaoz U."/>
            <person name="Brodie E.L."/>
            <person name="Williams K.H."/>
            <person name="Hubbard S.S."/>
            <person name="Banfield J.F."/>
        </authorList>
    </citation>
    <scope>NUCLEOTIDE SEQUENCE [LARGE SCALE GENOMIC DNA]</scope>
</reference>
<dbReference type="InterPro" id="IPR006070">
    <property type="entry name" value="Sua5-like_dom"/>
</dbReference>
<comment type="catalytic activity">
    <reaction evidence="11">
        <text>L-threonine + hydrogencarbonate + ATP = L-threonylcarbamoyladenylate + diphosphate + H2O</text>
        <dbReference type="Rhea" id="RHEA:36407"/>
        <dbReference type="ChEBI" id="CHEBI:15377"/>
        <dbReference type="ChEBI" id="CHEBI:17544"/>
        <dbReference type="ChEBI" id="CHEBI:30616"/>
        <dbReference type="ChEBI" id="CHEBI:33019"/>
        <dbReference type="ChEBI" id="CHEBI:57926"/>
        <dbReference type="ChEBI" id="CHEBI:73682"/>
        <dbReference type="EC" id="2.7.7.87"/>
    </reaction>
</comment>
<dbReference type="PANTHER" id="PTHR17490">
    <property type="entry name" value="SUA5"/>
    <property type="match status" value="1"/>
</dbReference>
<evidence type="ECO:0000256" key="4">
    <source>
        <dbReference type="ARBA" id="ARBA00022490"/>
    </source>
</evidence>
<dbReference type="GO" id="GO:0005737">
    <property type="term" value="C:cytoplasm"/>
    <property type="evidence" value="ECO:0007669"/>
    <property type="project" value="UniProtKB-SubCell"/>
</dbReference>
<dbReference type="GO" id="GO:0005524">
    <property type="term" value="F:ATP binding"/>
    <property type="evidence" value="ECO:0007669"/>
    <property type="project" value="UniProtKB-KW"/>
</dbReference>
<proteinExistence type="inferred from homology"/>
<evidence type="ECO:0000256" key="1">
    <source>
        <dbReference type="ARBA" id="ARBA00004496"/>
    </source>
</evidence>
<evidence type="ECO:0000256" key="11">
    <source>
        <dbReference type="ARBA" id="ARBA00048366"/>
    </source>
</evidence>
<dbReference type="InterPro" id="IPR050156">
    <property type="entry name" value="TC-AMP_synthase_SUA5"/>
</dbReference>
<evidence type="ECO:0000256" key="9">
    <source>
        <dbReference type="ARBA" id="ARBA00022840"/>
    </source>
</evidence>
<dbReference type="GO" id="GO:0008033">
    <property type="term" value="P:tRNA processing"/>
    <property type="evidence" value="ECO:0007669"/>
    <property type="project" value="UniProtKB-KW"/>
</dbReference>
<dbReference type="SUPFAM" id="SSF55821">
    <property type="entry name" value="YrdC/RibB"/>
    <property type="match status" value="1"/>
</dbReference>
<keyword evidence="4" id="KW-0963">Cytoplasm</keyword>
<evidence type="ECO:0000256" key="10">
    <source>
        <dbReference type="ARBA" id="ARBA00029774"/>
    </source>
</evidence>
<dbReference type="Pfam" id="PF01300">
    <property type="entry name" value="Sua5_yciO_yrdC"/>
    <property type="match status" value="1"/>
</dbReference>
<evidence type="ECO:0000256" key="2">
    <source>
        <dbReference type="ARBA" id="ARBA00007663"/>
    </source>
</evidence>
<dbReference type="STRING" id="1798665.A2942_04175"/>
<evidence type="ECO:0000256" key="3">
    <source>
        <dbReference type="ARBA" id="ARBA00012584"/>
    </source>
</evidence>
<organism evidence="13 14">
    <name type="scientific">Candidatus Lloydbacteria bacterium RIFCSPLOWO2_01_FULL_50_20</name>
    <dbReference type="NCBI Taxonomy" id="1798665"/>
    <lineage>
        <taxon>Bacteria</taxon>
        <taxon>Candidatus Lloydiibacteriota</taxon>
    </lineage>
</organism>
<comment type="subcellular location">
    <subcellularLocation>
        <location evidence="1">Cytoplasm</location>
    </subcellularLocation>
</comment>
<evidence type="ECO:0000313" key="13">
    <source>
        <dbReference type="EMBL" id="OGZ11380.1"/>
    </source>
</evidence>
<dbReference type="GO" id="GO:0061710">
    <property type="term" value="F:L-threonylcarbamoyladenylate synthase"/>
    <property type="evidence" value="ECO:0007669"/>
    <property type="project" value="UniProtKB-EC"/>
</dbReference>
<keyword evidence="5" id="KW-0808">Transferase</keyword>
<keyword evidence="8" id="KW-0547">Nucleotide-binding</keyword>
<dbReference type="PROSITE" id="PS51163">
    <property type="entry name" value="YRDC"/>
    <property type="match status" value="1"/>
</dbReference>
<evidence type="ECO:0000256" key="5">
    <source>
        <dbReference type="ARBA" id="ARBA00022679"/>
    </source>
</evidence>
<evidence type="ECO:0000256" key="8">
    <source>
        <dbReference type="ARBA" id="ARBA00022741"/>
    </source>
</evidence>
<dbReference type="InterPro" id="IPR017945">
    <property type="entry name" value="DHBP_synth_RibB-like_a/b_dom"/>
</dbReference>
<keyword evidence="6" id="KW-0819">tRNA processing</keyword>
<sequence>MEQWEQIVRALGEGCVGILPTDTLYGIVGSALLPETVERIYTLKERDPQKPLIVLVADIDDLERFGVVLSDRLSAHLNTYWPGPYSIILPTADDDFDYLHRGLGTIAFRLPDKEELRKLLREAGPIVAPSANIEGQPPAQTIEQAQKYFGTAVDFYIDGGEIDGKPSTILDLCGEETRKIR</sequence>
<keyword evidence="7" id="KW-0548">Nucleotidyltransferase</keyword>
<comment type="similarity">
    <text evidence="2">Belongs to the SUA5 family.</text>
</comment>
<gene>
    <name evidence="13" type="ORF">A2942_04175</name>
</gene>
<evidence type="ECO:0000256" key="7">
    <source>
        <dbReference type="ARBA" id="ARBA00022695"/>
    </source>
</evidence>
<dbReference type="NCBIfam" id="TIGR00057">
    <property type="entry name" value="L-threonylcarbamoyladenylate synthase"/>
    <property type="match status" value="1"/>
</dbReference>
<accession>A0A1G2DES9</accession>
<protein>
    <recommendedName>
        <fullName evidence="10">L-threonylcarbamoyladenylate synthase</fullName>
        <ecNumber evidence="3">2.7.7.87</ecNumber>
    </recommendedName>
    <alternativeName>
        <fullName evidence="10">L-threonylcarbamoyladenylate synthase</fullName>
    </alternativeName>
</protein>
<dbReference type="EMBL" id="MHLP01000038">
    <property type="protein sequence ID" value="OGZ11380.1"/>
    <property type="molecule type" value="Genomic_DNA"/>
</dbReference>
<feature type="domain" description="YrdC-like" evidence="12">
    <location>
        <begin position="1"/>
        <end position="181"/>
    </location>
</feature>
<evidence type="ECO:0000256" key="6">
    <source>
        <dbReference type="ARBA" id="ARBA00022694"/>
    </source>
</evidence>
<keyword evidence="9" id="KW-0067">ATP-binding</keyword>
<evidence type="ECO:0000259" key="12">
    <source>
        <dbReference type="PROSITE" id="PS51163"/>
    </source>
</evidence>
<dbReference type="EC" id="2.7.7.87" evidence="3"/>
<dbReference type="GO" id="GO:0003725">
    <property type="term" value="F:double-stranded RNA binding"/>
    <property type="evidence" value="ECO:0007669"/>
    <property type="project" value="InterPro"/>
</dbReference>
<dbReference type="AlphaFoldDB" id="A0A1G2DES9"/>
<comment type="caution">
    <text evidence="13">The sequence shown here is derived from an EMBL/GenBank/DDBJ whole genome shotgun (WGS) entry which is preliminary data.</text>
</comment>
<dbReference type="Proteomes" id="UP000178534">
    <property type="component" value="Unassembled WGS sequence"/>
</dbReference>
<dbReference type="Gene3D" id="3.90.870.10">
    <property type="entry name" value="DHBP synthase"/>
    <property type="match status" value="1"/>
</dbReference>
<dbReference type="PANTHER" id="PTHR17490:SF16">
    <property type="entry name" value="THREONYLCARBAMOYL-AMP SYNTHASE"/>
    <property type="match status" value="1"/>
</dbReference>
<name>A0A1G2DES9_9BACT</name>
<evidence type="ECO:0000313" key="14">
    <source>
        <dbReference type="Proteomes" id="UP000178534"/>
    </source>
</evidence>